<proteinExistence type="predicted"/>
<dbReference type="RefSeq" id="XP_013353285.1">
    <property type="nucleotide sequence ID" value="XM_013497831.1"/>
</dbReference>
<feature type="compositionally biased region" description="Basic and acidic residues" evidence="1">
    <location>
        <begin position="113"/>
        <end position="126"/>
    </location>
</feature>
<protein>
    <submittedName>
        <fullName evidence="2">Uncharacterized protein</fullName>
    </submittedName>
</protein>
<reference evidence="2" key="2">
    <citation type="submission" date="2013-10" db="EMBL/GenBank/DDBJ databases">
        <authorList>
            <person name="Aslett M."/>
        </authorList>
    </citation>
    <scope>NUCLEOTIDE SEQUENCE [LARGE SCALE GENOMIC DNA]</scope>
    <source>
        <strain evidence="2">Houghton</strain>
    </source>
</reference>
<accession>U6JZ09</accession>
<organism evidence="2 3">
    <name type="scientific">Eimeria mitis</name>
    <dbReference type="NCBI Taxonomy" id="44415"/>
    <lineage>
        <taxon>Eukaryota</taxon>
        <taxon>Sar</taxon>
        <taxon>Alveolata</taxon>
        <taxon>Apicomplexa</taxon>
        <taxon>Conoidasida</taxon>
        <taxon>Coccidia</taxon>
        <taxon>Eucoccidiorida</taxon>
        <taxon>Eimeriorina</taxon>
        <taxon>Eimeriidae</taxon>
        <taxon>Eimeria</taxon>
    </lineage>
</organism>
<name>U6JZ09_9EIME</name>
<dbReference type="Proteomes" id="UP000030744">
    <property type="component" value="Unassembled WGS sequence"/>
</dbReference>
<gene>
    <name evidence="2" type="ORF">EMH_0060820</name>
</gene>
<dbReference type="AlphaFoldDB" id="U6JZ09"/>
<reference evidence="2" key="1">
    <citation type="submission" date="2013-10" db="EMBL/GenBank/DDBJ databases">
        <title>Genomic analysis of the causative agents of coccidiosis in chickens.</title>
        <authorList>
            <person name="Reid A.J."/>
            <person name="Blake D."/>
            <person name="Billington K."/>
            <person name="Browne H."/>
            <person name="Dunn M."/>
            <person name="Hung S."/>
            <person name="Kawahara F."/>
            <person name="Miranda-Saavedra D."/>
            <person name="Mourier T."/>
            <person name="Nagra H."/>
            <person name="Otto T.D."/>
            <person name="Rawlings N."/>
            <person name="Sanchez A."/>
            <person name="Sanders M."/>
            <person name="Subramaniam C."/>
            <person name="Tay Y."/>
            <person name="Dear P."/>
            <person name="Doerig C."/>
            <person name="Gruber A."/>
            <person name="Parkinson J."/>
            <person name="Shirley M."/>
            <person name="Wan K.L."/>
            <person name="Berriman M."/>
            <person name="Tomley F."/>
            <person name="Pain A."/>
        </authorList>
    </citation>
    <scope>NUCLEOTIDE SEQUENCE [LARGE SCALE GENOMIC DNA]</scope>
    <source>
        <strain evidence="2">Houghton</strain>
    </source>
</reference>
<dbReference type="VEuPathDB" id="ToxoDB:EMH_0060820"/>
<keyword evidence="3" id="KW-1185">Reference proteome</keyword>
<feature type="compositionally biased region" description="Basic residues" evidence="1">
    <location>
        <begin position="71"/>
        <end position="80"/>
    </location>
</feature>
<evidence type="ECO:0000256" key="1">
    <source>
        <dbReference type="SAM" id="MobiDB-lite"/>
    </source>
</evidence>
<sequence length="289" mass="32430">MISTTFNVLSFIFNSAMRMHMRQSIRKSLDEGSEARDMELFGLKWGELSAEETLGGADMKRQMLDEQLDKWRKRRQTKTKKPPEKQPGAASETDAETTADEGKGETPVQPTEPSREGREGKAKEPMGEESEEKNPFVTASSSTDAEVIQKEISAETMEEEVGLKKIIRRFRMLKLFGVIAASFLVQNADKISALVKGTIQFSVSTLDSTLFFAMLLNAITKPVYGLYFAYQGLLEDKTRTEAIQEFRHNQKALTNFLMGSAAMESQVGQVKAFDLPGPELQEIMFTLLF</sequence>
<dbReference type="OrthoDB" id="329721at2759"/>
<dbReference type="EMBL" id="HG682733">
    <property type="protein sequence ID" value="CDJ30720.1"/>
    <property type="molecule type" value="Genomic_DNA"/>
</dbReference>
<evidence type="ECO:0000313" key="2">
    <source>
        <dbReference type="EMBL" id="CDJ30720.1"/>
    </source>
</evidence>
<feature type="region of interest" description="Disordered" evidence="1">
    <location>
        <begin position="71"/>
        <end position="143"/>
    </location>
</feature>
<evidence type="ECO:0000313" key="3">
    <source>
        <dbReference type="Proteomes" id="UP000030744"/>
    </source>
</evidence>
<dbReference type="GeneID" id="25380690"/>